<dbReference type="AlphaFoldDB" id="A0A379AI13"/>
<proteinExistence type="predicted"/>
<protein>
    <submittedName>
        <fullName evidence="2">Phage regulatory protein CII (CP76)</fullName>
    </submittedName>
</protein>
<dbReference type="Proteomes" id="UP000254640">
    <property type="component" value="Unassembled WGS sequence"/>
</dbReference>
<dbReference type="EMBL" id="UGSO01000001">
    <property type="protein sequence ID" value="SUB17466.1"/>
    <property type="molecule type" value="Genomic_DNA"/>
</dbReference>
<evidence type="ECO:0000313" key="3">
    <source>
        <dbReference type="Proteomes" id="UP000254640"/>
    </source>
</evidence>
<dbReference type="Proteomes" id="UP001158961">
    <property type="component" value="Chromosome"/>
</dbReference>
<name>A0A379AI13_ENTAG</name>
<keyword evidence="3" id="KW-1185">Reference proteome</keyword>
<gene>
    <name evidence="1" type="ORF">DAPPPG734_12645</name>
    <name evidence="2" type="ORF">NCTC9381_03390</name>
</gene>
<organism evidence="2 3">
    <name type="scientific">Enterobacter agglomerans</name>
    <name type="common">Erwinia herbicola</name>
    <name type="synonym">Pantoea agglomerans</name>
    <dbReference type="NCBI Taxonomy" id="549"/>
    <lineage>
        <taxon>Bacteria</taxon>
        <taxon>Pseudomonadati</taxon>
        <taxon>Pseudomonadota</taxon>
        <taxon>Gammaproteobacteria</taxon>
        <taxon>Enterobacterales</taxon>
        <taxon>Erwiniaceae</taxon>
        <taxon>Pantoea</taxon>
        <taxon>Pantoea agglomerans group</taxon>
    </lineage>
</organism>
<dbReference type="EMBL" id="OW970315">
    <property type="protein sequence ID" value="CAH6302020.1"/>
    <property type="molecule type" value="Genomic_DNA"/>
</dbReference>
<reference evidence="2 3" key="1">
    <citation type="submission" date="2018-06" db="EMBL/GenBank/DDBJ databases">
        <authorList>
            <consortium name="Pathogen Informatics"/>
            <person name="Doyle S."/>
        </authorList>
    </citation>
    <scope>NUCLEOTIDE SEQUENCE [LARGE SCALE GENOMIC DNA]</scope>
    <source>
        <strain evidence="2 3">NCTC9381</strain>
    </source>
</reference>
<evidence type="ECO:0000313" key="2">
    <source>
        <dbReference type="EMBL" id="SUB17466.1"/>
    </source>
</evidence>
<accession>A0A379AI13</accession>
<sequence>MFDFKVSTHNYYDNACRKFALTHNMEDVAQ</sequence>
<evidence type="ECO:0000313" key="1">
    <source>
        <dbReference type="EMBL" id="CAH6302020.1"/>
    </source>
</evidence>
<reference evidence="1" key="2">
    <citation type="submission" date="2022-05" db="EMBL/GenBank/DDBJ databases">
        <authorList>
            <person name="Pothier F. J."/>
        </authorList>
    </citation>
    <scope>NUCLEOTIDE SEQUENCE</scope>
    <source>
        <strain evidence="1">DAPP-PG734</strain>
    </source>
</reference>